<dbReference type="Proteomes" id="UP000184330">
    <property type="component" value="Unassembled WGS sequence"/>
</dbReference>
<sequence>MAGILVRFSAPRRLLKGCHTALLALLSNPVNFLSKDTGSQFQFQNRDRISDSGLSYQYIKVKIDFSTFDVRNGPKSAEECSARFLIDEKRILLQEVSTYKDAAFKNKITGEIGIEAPEIGKELLAPYAGESWEVIQRRNMEYAWKVSPLFKGLLSPMDVDLGALTPVHILSKDGKPQYIWNPLGGGANDFAPATGDPGGLLSLEFTNGQMKLAAGPGGVLPSMLAGKIVKERFLARKAAEKKKGGSSIPVHPSVILIFPDLSNPPPDEVDNYLLVMSYISKELQKQLKIYKDSTFKNRIKPTITITKTFKILIGSELTTPAAKDILREAWSGFSILRIVSEDSSTSVASIRCSTTVSLRKMSLEFFEQTRVTESRKLMANLQSAFRSPGPCRSFSQTAMTISCLKDGQYSSALMPGKLRKLYARKSQALNNVNDKVDIDKVDDHIMEKIASSWVVEGGTRTRTGTGTGKLSFGEIDEVKKDLTKLLGREPTSQELTLDVILCMRSEKRKE</sequence>
<reference evidence="1 2" key="1">
    <citation type="submission" date="2016-03" db="EMBL/GenBank/DDBJ databases">
        <authorList>
            <person name="Ploux O."/>
        </authorList>
    </citation>
    <scope>NUCLEOTIDE SEQUENCE [LARGE SCALE GENOMIC DNA]</scope>
    <source>
        <strain evidence="1 2">UAMH 11012</strain>
    </source>
</reference>
<accession>A0A1L7X787</accession>
<evidence type="ECO:0000313" key="1">
    <source>
        <dbReference type="EMBL" id="CZR60895.1"/>
    </source>
</evidence>
<keyword evidence="2" id="KW-1185">Reference proteome</keyword>
<name>A0A1L7X787_9HELO</name>
<organism evidence="1 2">
    <name type="scientific">Phialocephala subalpina</name>
    <dbReference type="NCBI Taxonomy" id="576137"/>
    <lineage>
        <taxon>Eukaryota</taxon>
        <taxon>Fungi</taxon>
        <taxon>Dikarya</taxon>
        <taxon>Ascomycota</taxon>
        <taxon>Pezizomycotina</taxon>
        <taxon>Leotiomycetes</taxon>
        <taxon>Helotiales</taxon>
        <taxon>Mollisiaceae</taxon>
        <taxon>Phialocephala</taxon>
        <taxon>Phialocephala fortinii species complex</taxon>
    </lineage>
</organism>
<dbReference type="OrthoDB" id="10266295at2759"/>
<protein>
    <submittedName>
        <fullName evidence="1">Uncharacterized protein</fullName>
    </submittedName>
</protein>
<gene>
    <name evidence="1" type="ORF">PAC_10791</name>
</gene>
<dbReference type="EMBL" id="FJOG01000017">
    <property type="protein sequence ID" value="CZR60895.1"/>
    <property type="molecule type" value="Genomic_DNA"/>
</dbReference>
<dbReference type="AlphaFoldDB" id="A0A1L7X787"/>
<evidence type="ECO:0000313" key="2">
    <source>
        <dbReference type="Proteomes" id="UP000184330"/>
    </source>
</evidence>
<proteinExistence type="predicted"/>